<sequence>MKNVYQMFEESYKKNPTRPYVMDKEMWTYQRTYQAIQNAIKMLCEKEIGCNEKVVLFMDNCIEYVVMYFALLYRGVTVIPISTTCTHEYLINVIEDSQPKQIFTVRESLNKICKYELNALCPVESIEQDIFEEYSVSELPQMRTGDVALVIYTSGTTNKPKGVMLTHRNLISNTESILAYLNLDESDSILAVLSFAYSYGNSVLLTHTRVGGMLYIYKAVYPIKVLEMIKEKKITGFSTVGSYLNILLKQKEIIEGAFEHMRYITLAGEQTSKENLEKLHKLYKKMKIFVMYGQTEASARLTYLEPERLKEKIGSVGKPIKNVEIEIVDDFGNILPCNCEGEIIVKGENVMKGYLNNPEATAEVIKKNWLFTGDVGHKDSEGYIYITGRKREIIKHLGYRISPLEIENSINLNKQILESAVTEIIRDGESEIIAAVVLENNSCNFDVRILYHDLKEKLARYKLPKYIFVVKEIPKTVNGKIKRKDLQQLFWNAKEEEIYERDF</sequence>
<reference evidence="3" key="1">
    <citation type="journal article" date="2020" name="Cell Host Microbe">
        <title>Functional and Genomic Variation between Human-Derived Isolates of Lachnospiraceae Reveals Inter- and Intra-Species Diversity.</title>
        <authorList>
            <person name="Sorbara M.T."/>
            <person name="Littmann E.R."/>
            <person name="Fontana E."/>
            <person name="Moody T.U."/>
            <person name="Kohout C.E."/>
            <person name="Gjonbalaj M."/>
            <person name="Eaton V."/>
            <person name="Seok R."/>
            <person name="Leiner I.M."/>
            <person name="Pamer E.G."/>
        </authorList>
    </citation>
    <scope>NUCLEOTIDE SEQUENCE</scope>
    <source>
        <strain evidence="3">MSK.15.32</strain>
    </source>
</reference>
<dbReference type="Gene3D" id="3.30.300.30">
    <property type="match status" value="1"/>
</dbReference>
<keyword evidence="3" id="KW-0436">Ligase</keyword>
<comment type="caution">
    <text evidence="3">The sequence shown here is derived from an EMBL/GenBank/DDBJ whole genome shotgun (WGS) entry which is preliminary data.</text>
</comment>
<evidence type="ECO:0000259" key="1">
    <source>
        <dbReference type="Pfam" id="PF00501"/>
    </source>
</evidence>
<dbReference type="Pfam" id="PF13193">
    <property type="entry name" value="AMP-binding_C"/>
    <property type="match status" value="1"/>
</dbReference>
<name>A0AAJ3FBG5_MEDGN</name>
<dbReference type="PANTHER" id="PTHR24096">
    <property type="entry name" value="LONG-CHAIN-FATTY-ACID--COA LIGASE"/>
    <property type="match status" value="1"/>
</dbReference>
<accession>A0AAJ3FBG5</accession>
<dbReference type="RefSeq" id="WP_173877943.1">
    <property type="nucleotide sequence ID" value="NZ_JAAIMR010000004.1"/>
</dbReference>
<dbReference type="Proteomes" id="UP001296580">
    <property type="component" value="Unassembled WGS sequence"/>
</dbReference>
<evidence type="ECO:0000313" key="4">
    <source>
        <dbReference type="Proteomes" id="UP001296580"/>
    </source>
</evidence>
<dbReference type="InterPro" id="IPR042099">
    <property type="entry name" value="ANL_N_sf"/>
</dbReference>
<dbReference type="EMBL" id="JAAIRV010000004">
    <property type="protein sequence ID" value="NSI57525.1"/>
    <property type="molecule type" value="Genomic_DNA"/>
</dbReference>
<feature type="domain" description="AMP-dependent synthetase/ligase" evidence="1">
    <location>
        <begin position="8"/>
        <end position="355"/>
    </location>
</feature>
<dbReference type="InterPro" id="IPR045851">
    <property type="entry name" value="AMP-bd_C_sf"/>
</dbReference>
<organism evidence="3 4">
    <name type="scientific">Mediterraneibacter gnavus</name>
    <name type="common">Ruminococcus gnavus</name>
    <dbReference type="NCBI Taxonomy" id="33038"/>
    <lineage>
        <taxon>Bacteria</taxon>
        <taxon>Bacillati</taxon>
        <taxon>Bacillota</taxon>
        <taxon>Clostridia</taxon>
        <taxon>Lachnospirales</taxon>
        <taxon>Lachnospiraceae</taxon>
        <taxon>Mediterraneibacter</taxon>
    </lineage>
</organism>
<protein>
    <submittedName>
        <fullName evidence="3">Acyl--CoA ligase</fullName>
    </submittedName>
</protein>
<evidence type="ECO:0000259" key="2">
    <source>
        <dbReference type="Pfam" id="PF13193"/>
    </source>
</evidence>
<dbReference type="InterPro" id="IPR000873">
    <property type="entry name" value="AMP-dep_synth/lig_dom"/>
</dbReference>
<proteinExistence type="predicted"/>
<dbReference type="Gene3D" id="3.40.50.12780">
    <property type="entry name" value="N-terminal domain of ligase-like"/>
    <property type="match status" value="1"/>
</dbReference>
<dbReference type="Pfam" id="PF00501">
    <property type="entry name" value="AMP-binding"/>
    <property type="match status" value="1"/>
</dbReference>
<dbReference type="AlphaFoldDB" id="A0AAJ3FBG5"/>
<evidence type="ECO:0000313" key="3">
    <source>
        <dbReference type="EMBL" id="NSI57525.1"/>
    </source>
</evidence>
<feature type="domain" description="AMP-binding enzyme C-terminal" evidence="2">
    <location>
        <begin position="405"/>
        <end position="480"/>
    </location>
</feature>
<reference evidence="3" key="2">
    <citation type="submission" date="2020-02" db="EMBL/GenBank/DDBJ databases">
        <authorList>
            <person name="Littmann E."/>
            <person name="Sorbara M."/>
        </authorList>
    </citation>
    <scope>NUCLEOTIDE SEQUENCE</scope>
    <source>
        <strain evidence="3">MSK.15.32</strain>
    </source>
</reference>
<dbReference type="GO" id="GO:0016405">
    <property type="term" value="F:CoA-ligase activity"/>
    <property type="evidence" value="ECO:0007669"/>
    <property type="project" value="TreeGrafter"/>
</dbReference>
<dbReference type="InterPro" id="IPR025110">
    <property type="entry name" value="AMP-bd_C"/>
</dbReference>
<dbReference type="SUPFAM" id="SSF56801">
    <property type="entry name" value="Acetyl-CoA synthetase-like"/>
    <property type="match status" value="1"/>
</dbReference>
<gene>
    <name evidence="3" type="ORF">G4993_03805</name>
</gene>